<keyword evidence="2" id="KW-1185">Reference proteome</keyword>
<dbReference type="PIRSF" id="PIRSF033328">
    <property type="entry name" value="Phest_Mll4975"/>
    <property type="match status" value="1"/>
</dbReference>
<dbReference type="STRING" id="864069.MicloDRAFT_00035930"/>
<dbReference type="Proteomes" id="UP000003947">
    <property type="component" value="Unassembled WGS sequence"/>
</dbReference>
<proteinExistence type="predicted"/>
<dbReference type="AlphaFoldDB" id="I4YSU7"/>
<dbReference type="OrthoDB" id="4954742at2"/>
<sequence length="229" mass="25518">MRAAIYFTPAKGDPLTVRAVEWLGRDAFDNRPMRDPDPTMDGLVSEPARYGFHATLKAPFRLAGGTTLDELDHALAAFSQTAQVVSLGALAVTRLNRFFALTVQDTRPQLLQIEEAVRTTFDPFRAPPTEQELARRNPESLSERQQANLSRWGYPYVGQEFRFHMTLTNAIGDDETAAKVERLLHSRFDPVLDLPVAIDALALFVEPKPGAPFHVHSRHPLQGGSHPKP</sequence>
<dbReference type="InterPro" id="IPR009389">
    <property type="entry name" value="DUF1045"/>
</dbReference>
<reference evidence="1 2" key="1">
    <citation type="submission" date="2012-02" db="EMBL/GenBank/DDBJ databases">
        <title>Improved High-Quality Draft sequence of Microvirga sp. WSM3557.</title>
        <authorList>
            <consortium name="US DOE Joint Genome Institute"/>
            <person name="Lucas S."/>
            <person name="Han J."/>
            <person name="Lapidus A."/>
            <person name="Cheng J.-F."/>
            <person name="Goodwin L."/>
            <person name="Pitluck S."/>
            <person name="Peters L."/>
            <person name="Zhang X."/>
            <person name="Detter J.C."/>
            <person name="Han C."/>
            <person name="Tapia R."/>
            <person name="Land M."/>
            <person name="Hauser L."/>
            <person name="Kyrpides N."/>
            <person name="Ivanova N."/>
            <person name="Pagani I."/>
            <person name="Brau L."/>
            <person name="Yates R."/>
            <person name="O'Hara G."/>
            <person name="Rui T."/>
            <person name="Howieson J."/>
            <person name="Reeve W."/>
            <person name="Woyke T."/>
        </authorList>
    </citation>
    <scope>NUCLEOTIDE SEQUENCE [LARGE SCALE GENOMIC DNA]</scope>
    <source>
        <strain evidence="1 2">WSM3557</strain>
    </source>
</reference>
<evidence type="ECO:0000313" key="1">
    <source>
        <dbReference type="EMBL" id="EIM27039.1"/>
    </source>
</evidence>
<dbReference type="PATRIC" id="fig|864069.3.peg.3914"/>
<dbReference type="eggNOG" id="COG3709">
    <property type="taxonomic scope" value="Bacteria"/>
</dbReference>
<name>I4YSU7_9HYPH</name>
<gene>
    <name evidence="1" type="ORF">MicloDRAFT_00035930</name>
</gene>
<dbReference type="InterPro" id="IPR009097">
    <property type="entry name" value="Cyclic_Pdiesterase"/>
</dbReference>
<accession>I4YSU7</accession>
<evidence type="ECO:0008006" key="3">
    <source>
        <dbReference type="Google" id="ProtNLM"/>
    </source>
</evidence>
<dbReference type="RefSeq" id="WP_009763089.1">
    <property type="nucleotide sequence ID" value="NZ_CP141048.1"/>
</dbReference>
<dbReference type="Pfam" id="PF06299">
    <property type="entry name" value="DUF1045"/>
    <property type="match status" value="1"/>
</dbReference>
<dbReference type="SUPFAM" id="SSF55144">
    <property type="entry name" value="LigT-like"/>
    <property type="match status" value="1"/>
</dbReference>
<evidence type="ECO:0000313" key="2">
    <source>
        <dbReference type="Proteomes" id="UP000003947"/>
    </source>
</evidence>
<protein>
    <recommendedName>
        <fullName evidence="3">Phosphonate metabolism protein</fullName>
    </recommendedName>
</protein>
<dbReference type="Gene3D" id="3.90.1140.10">
    <property type="entry name" value="Cyclic phosphodiesterase"/>
    <property type="match status" value="1"/>
</dbReference>
<dbReference type="EMBL" id="JH660645">
    <property type="protein sequence ID" value="EIM27039.1"/>
    <property type="molecule type" value="Genomic_DNA"/>
</dbReference>
<dbReference type="HOGENOM" id="CLU_074099_0_0_5"/>
<organism evidence="1 2">
    <name type="scientific">Microvirga lotononidis</name>
    <dbReference type="NCBI Taxonomy" id="864069"/>
    <lineage>
        <taxon>Bacteria</taxon>
        <taxon>Pseudomonadati</taxon>
        <taxon>Pseudomonadota</taxon>
        <taxon>Alphaproteobacteria</taxon>
        <taxon>Hyphomicrobiales</taxon>
        <taxon>Methylobacteriaceae</taxon>
        <taxon>Microvirga</taxon>
    </lineage>
</organism>